<reference evidence="2" key="1">
    <citation type="submission" date="2021-06" db="EMBL/GenBank/DDBJ databases">
        <title>Comparative genomics, transcriptomics and evolutionary studies reveal genomic signatures of adaptation to plant cell wall in hemibiotrophic fungi.</title>
        <authorList>
            <consortium name="DOE Joint Genome Institute"/>
            <person name="Baroncelli R."/>
            <person name="Diaz J.F."/>
            <person name="Benocci T."/>
            <person name="Peng M."/>
            <person name="Battaglia E."/>
            <person name="Haridas S."/>
            <person name="Andreopoulos W."/>
            <person name="Labutti K."/>
            <person name="Pangilinan J."/>
            <person name="Floch G.L."/>
            <person name="Makela M.R."/>
            <person name="Henrissat B."/>
            <person name="Grigoriev I.V."/>
            <person name="Crouch J.A."/>
            <person name="De Vries R.P."/>
            <person name="Sukno S.A."/>
            <person name="Thon M.R."/>
        </authorList>
    </citation>
    <scope>NUCLEOTIDE SEQUENCE</scope>
    <source>
        <strain evidence="2">MAFF235873</strain>
    </source>
</reference>
<evidence type="ECO:0000256" key="1">
    <source>
        <dbReference type="SAM" id="MobiDB-lite"/>
    </source>
</evidence>
<sequence>MCVGVSAFVREQVCRCACTCIEAEPHEGSSTGVYRSPVVVLLNVSDQQNHHQSSVSLSCNCRIYRLPSQYTKTATNLIASLVFHKNNTDQDSQLSLPEVKMLSTTYASLFDRDCVLVRTPHDEEQHDLNSEHQGTTPQDDSFCSIYVFSHISLHPSAPPTPPPRPRPGPLGPRPDVPTPPPSP</sequence>
<accession>A0AAD9HRV4</accession>
<evidence type="ECO:0000313" key="3">
    <source>
        <dbReference type="Proteomes" id="UP001232148"/>
    </source>
</evidence>
<organism evidence="2 3">
    <name type="scientific">Colletotrichum zoysiae</name>
    <dbReference type="NCBI Taxonomy" id="1216348"/>
    <lineage>
        <taxon>Eukaryota</taxon>
        <taxon>Fungi</taxon>
        <taxon>Dikarya</taxon>
        <taxon>Ascomycota</taxon>
        <taxon>Pezizomycotina</taxon>
        <taxon>Sordariomycetes</taxon>
        <taxon>Hypocreomycetidae</taxon>
        <taxon>Glomerellales</taxon>
        <taxon>Glomerellaceae</taxon>
        <taxon>Colletotrichum</taxon>
        <taxon>Colletotrichum graminicola species complex</taxon>
    </lineage>
</organism>
<dbReference type="AlphaFoldDB" id="A0AAD9HRV4"/>
<gene>
    <name evidence="2" type="ORF">LX32DRAFT_43681</name>
</gene>
<feature type="region of interest" description="Disordered" evidence="1">
    <location>
        <begin position="153"/>
        <end position="183"/>
    </location>
</feature>
<keyword evidence="3" id="KW-1185">Reference proteome</keyword>
<dbReference type="EMBL" id="MU842819">
    <property type="protein sequence ID" value="KAK2033828.1"/>
    <property type="molecule type" value="Genomic_DNA"/>
</dbReference>
<dbReference type="Proteomes" id="UP001232148">
    <property type="component" value="Unassembled WGS sequence"/>
</dbReference>
<feature type="compositionally biased region" description="Pro residues" evidence="1">
    <location>
        <begin position="156"/>
        <end position="183"/>
    </location>
</feature>
<evidence type="ECO:0000313" key="2">
    <source>
        <dbReference type="EMBL" id="KAK2033828.1"/>
    </source>
</evidence>
<name>A0AAD9HRV4_9PEZI</name>
<proteinExistence type="predicted"/>
<comment type="caution">
    <text evidence="2">The sequence shown here is derived from an EMBL/GenBank/DDBJ whole genome shotgun (WGS) entry which is preliminary data.</text>
</comment>
<protein>
    <submittedName>
        <fullName evidence="2">Uncharacterized protein</fullName>
    </submittedName>
</protein>